<dbReference type="Gene3D" id="2.30.42.10">
    <property type="match status" value="1"/>
</dbReference>
<feature type="signal peptide" evidence="2">
    <location>
        <begin position="1"/>
        <end position="21"/>
    </location>
</feature>
<protein>
    <recommendedName>
        <fullName evidence="5">Peptidase family M48</fullName>
    </recommendedName>
</protein>
<feature type="compositionally biased region" description="Basic and acidic residues" evidence="1">
    <location>
        <begin position="152"/>
        <end position="169"/>
    </location>
</feature>
<dbReference type="EMBL" id="WJBU01000006">
    <property type="protein sequence ID" value="MRD46986.1"/>
    <property type="molecule type" value="Genomic_DNA"/>
</dbReference>
<proteinExistence type="predicted"/>
<evidence type="ECO:0008006" key="5">
    <source>
        <dbReference type="Google" id="ProtNLM"/>
    </source>
</evidence>
<dbReference type="Proteomes" id="UP000487350">
    <property type="component" value="Unassembled WGS sequence"/>
</dbReference>
<dbReference type="AlphaFoldDB" id="A0A844B6J3"/>
<gene>
    <name evidence="3" type="ORF">GHT07_06835</name>
</gene>
<feature type="region of interest" description="Disordered" evidence="1">
    <location>
        <begin position="139"/>
        <end position="170"/>
    </location>
</feature>
<evidence type="ECO:0000256" key="1">
    <source>
        <dbReference type="SAM" id="MobiDB-lite"/>
    </source>
</evidence>
<dbReference type="InterPro" id="IPR036034">
    <property type="entry name" value="PDZ_sf"/>
</dbReference>
<evidence type="ECO:0000313" key="3">
    <source>
        <dbReference type="EMBL" id="MRD46986.1"/>
    </source>
</evidence>
<evidence type="ECO:0000256" key="2">
    <source>
        <dbReference type="SAM" id="SignalP"/>
    </source>
</evidence>
<dbReference type="OrthoDB" id="5950836at2"/>
<feature type="chain" id="PRO_5032428368" description="Peptidase family M48" evidence="2">
    <location>
        <begin position="22"/>
        <end position="593"/>
    </location>
</feature>
<keyword evidence="4" id="KW-1185">Reference proteome</keyword>
<evidence type="ECO:0000313" key="4">
    <source>
        <dbReference type="Proteomes" id="UP000487350"/>
    </source>
</evidence>
<organism evidence="3 4">
    <name type="scientific">Caenimonas koreensis DSM 17982</name>
    <dbReference type="NCBI Taxonomy" id="1121255"/>
    <lineage>
        <taxon>Bacteria</taxon>
        <taxon>Pseudomonadati</taxon>
        <taxon>Pseudomonadota</taxon>
        <taxon>Betaproteobacteria</taxon>
        <taxon>Burkholderiales</taxon>
        <taxon>Comamonadaceae</taxon>
        <taxon>Caenimonas</taxon>
    </lineage>
</organism>
<dbReference type="RefSeq" id="WP_153584332.1">
    <property type="nucleotide sequence ID" value="NZ_WJBU01000006.1"/>
</dbReference>
<accession>A0A844B6J3</accession>
<sequence length="593" mass="65291">MKNPLLSVWVLRAALPAMALAASASASGAIPLIVPMERRIELRIESAPLDDVLFQLSYALHPACREDGKGWNDGSSFEIMGRPQGSERLVKSIGQSNAAIKTRFPEAEAGDFVVVANRPGSPSGHAGLKQGDFIVPAKRTEETNQGTPTRESASETAKRLADEREKRYSENPVVTRTVRRNGQTSEIPVRLVRVCAMRLHVFDSQYMYADSDGAMVFLTAPFMKGLDALEAKVVLAHEAAQVALGFSKNRERGKMLAEAVLGSLVTLGENRESGLSPATDQQLIAADRLAMRTLVQMGVEPLAYLVIMKKLTAESGVFSGPTYGRTRPLSAARAADIEKNIELWTGERKLLISAGLPLEAALAVTSRLREVVRERDRTFGVNATAATNAMAADAQPAVSLRVGELDIRGRFIRLPGTNWSLAADTGGPVNNRGQDVAKSYQAYATHIEADAARWSVAFMIWDNNITMPQWSSNACAPASEFHREEFAPSRDFPDCIKIFRRDRHLVGSLDDPLYSQARRWLNARSLKIDGPLYEIFYTRYGRDGFGWVRAFVPTKEFTDEKEAVEWSAQLRASMQGLFDGHEQRASLPSLPRQ</sequence>
<comment type="caution">
    <text evidence="3">The sequence shown here is derived from an EMBL/GenBank/DDBJ whole genome shotgun (WGS) entry which is preliminary data.</text>
</comment>
<keyword evidence="2" id="KW-0732">Signal</keyword>
<name>A0A844B6J3_9BURK</name>
<reference evidence="3 4" key="1">
    <citation type="submission" date="2019-11" db="EMBL/GenBank/DDBJ databases">
        <title>Caenimonas koreensis gen. nov., sp. nov., isolated from activated sludge.</title>
        <authorList>
            <person name="Seung H.R."/>
        </authorList>
    </citation>
    <scope>NUCLEOTIDE SEQUENCE [LARGE SCALE GENOMIC DNA]</scope>
    <source>
        <strain evidence="3 4">EMB320</strain>
    </source>
</reference>